<dbReference type="AlphaFoldDB" id="A0AAD5S108"/>
<accession>A0AAD5S108</accession>
<name>A0AAD5S108_9FUNG</name>
<evidence type="ECO:0000313" key="1">
    <source>
        <dbReference type="EMBL" id="KAJ3033592.1"/>
    </source>
</evidence>
<proteinExistence type="predicted"/>
<dbReference type="Gene3D" id="1.10.1670.10">
    <property type="entry name" value="Helix-hairpin-Helix base-excision DNA repair enzymes (C-terminal)"/>
    <property type="match status" value="1"/>
</dbReference>
<sequence>MEELMQFDGVGPKTASCVLLFCLRRPSFAVDTHVFRITKALGWVPKEAGREEAHRHLDVRVPEELMYGLHVLLIKHGKTCTNCAARGKPQQPPVGPCPIKEFMGKTLPKDVEVKEEEFGDGAEGDFEDVVGGMKDAFAGEGKKEEDGVGVVGIKDEGKVQDGGVGMGIKKEEVDRTLLESIGT</sequence>
<gene>
    <name evidence="1" type="ORF">HK097_004790</name>
</gene>
<dbReference type="Proteomes" id="UP001212841">
    <property type="component" value="Unassembled WGS sequence"/>
</dbReference>
<dbReference type="InterPro" id="IPR003265">
    <property type="entry name" value="HhH-GPD_domain"/>
</dbReference>
<dbReference type="InterPro" id="IPR023170">
    <property type="entry name" value="HhH_base_excis_C"/>
</dbReference>
<dbReference type="InterPro" id="IPR011257">
    <property type="entry name" value="DNA_glycosylase"/>
</dbReference>
<dbReference type="EMBL" id="JADGJD010002267">
    <property type="protein sequence ID" value="KAJ3033592.1"/>
    <property type="molecule type" value="Genomic_DNA"/>
</dbReference>
<reference evidence="1" key="1">
    <citation type="submission" date="2020-05" db="EMBL/GenBank/DDBJ databases">
        <title>Phylogenomic resolution of chytrid fungi.</title>
        <authorList>
            <person name="Stajich J.E."/>
            <person name="Amses K."/>
            <person name="Simmons R."/>
            <person name="Seto K."/>
            <person name="Myers J."/>
            <person name="Bonds A."/>
            <person name="Quandt C.A."/>
            <person name="Barry K."/>
            <person name="Liu P."/>
            <person name="Grigoriev I."/>
            <person name="Longcore J.E."/>
            <person name="James T.Y."/>
        </authorList>
    </citation>
    <scope>NUCLEOTIDE SEQUENCE</scope>
    <source>
        <strain evidence="1">JEL0318</strain>
    </source>
</reference>
<dbReference type="GO" id="GO:0000702">
    <property type="term" value="F:oxidized base lesion DNA N-glycosylase activity"/>
    <property type="evidence" value="ECO:0007669"/>
    <property type="project" value="UniProtKB-ARBA"/>
</dbReference>
<dbReference type="Gene3D" id="1.10.340.30">
    <property type="entry name" value="Hypothetical protein, domain 2"/>
    <property type="match status" value="1"/>
</dbReference>
<evidence type="ECO:0000313" key="2">
    <source>
        <dbReference type="Proteomes" id="UP001212841"/>
    </source>
</evidence>
<keyword evidence="2" id="KW-1185">Reference proteome</keyword>
<protein>
    <recommendedName>
        <fullName evidence="3">HhH-GPD domain-containing protein</fullName>
    </recommendedName>
</protein>
<dbReference type="SUPFAM" id="SSF48150">
    <property type="entry name" value="DNA-glycosylase"/>
    <property type="match status" value="1"/>
</dbReference>
<dbReference type="PANTHER" id="PTHR47203:SF1">
    <property type="entry name" value="HYPOTHETICAL BASE EXCISION DNA REPAIR PROTEIN (EUROFUNG)"/>
    <property type="match status" value="1"/>
</dbReference>
<dbReference type="PANTHER" id="PTHR47203">
    <property type="match status" value="1"/>
</dbReference>
<comment type="caution">
    <text evidence="1">The sequence shown here is derived from an EMBL/GenBank/DDBJ whole genome shotgun (WGS) entry which is preliminary data.</text>
</comment>
<organism evidence="1 2">
    <name type="scientific">Rhizophlyctis rosea</name>
    <dbReference type="NCBI Taxonomy" id="64517"/>
    <lineage>
        <taxon>Eukaryota</taxon>
        <taxon>Fungi</taxon>
        <taxon>Fungi incertae sedis</taxon>
        <taxon>Chytridiomycota</taxon>
        <taxon>Chytridiomycota incertae sedis</taxon>
        <taxon>Chytridiomycetes</taxon>
        <taxon>Rhizophlyctidales</taxon>
        <taxon>Rhizophlyctidaceae</taxon>
        <taxon>Rhizophlyctis</taxon>
    </lineage>
</organism>
<dbReference type="CDD" id="cd00056">
    <property type="entry name" value="ENDO3c"/>
    <property type="match status" value="1"/>
</dbReference>
<dbReference type="GO" id="GO:0006285">
    <property type="term" value="P:base-excision repair, AP site formation"/>
    <property type="evidence" value="ECO:0007669"/>
    <property type="project" value="UniProtKB-ARBA"/>
</dbReference>
<evidence type="ECO:0008006" key="3">
    <source>
        <dbReference type="Google" id="ProtNLM"/>
    </source>
</evidence>